<evidence type="ECO:0000313" key="2">
    <source>
        <dbReference type="EMBL" id="KAF9533703.1"/>
    </source>
</evidence>
<organism evidence="2 3">
    <name type="scientific">Crepidotus variabilis</name>
    <dbReference type="NCBI Taxonomy" id="179855"/>
    <lineage>
        <taxon>Eukaryota</taxon>
        <taxon>Fungi</taxon>
        <taxon>Dikarya</taxon>
        <taxon>Basidiomycota</taxon>
        <taxon>Agaricomycotina</taxon>
        <taxon>Agaricomycetes</taxon>
        <taxon>Agaricomycetidae</taxon>
        <taxon>Agaricales</taxon>
        <taxon>Agaricineae</taxon>
        <taxon>Crepidotaceae</taxon>
        <taxon>Crepidotus</taxon>
    </lineage>
</organism>
<dbReference type="EMBL" id="MU157828">
    <property type="protein sequence ID" value="KAF9533703.1"/>
    <property type="molecule type" value="Genomic_DNA"/>
</dbReference>
<sequence>MDPDTERAWKRIEQLAEIKTNFLLARLRIAVLAVAENEVLSSQAKESGILAELASWSALIGINLRPTYLLQDVLRGFWEKDLSFGQDHRILLQLYFDLFAEQSIGAQIETINDADPKGQYCWWKCGIESDVASGVDIEMGIHSDPTYPTPEILHGQFVALLQRYILLDRYPLSGTAPGLRDFEDIRAGFYSEPVSERSSNAEHVNVSDASHRQTSKSLVLPNEVIDISTDEEDFTSSGGQEPTKPIRNRPKQGAQGKHKKSDMLKQNARGQDDDDEMEISDPHPKPPMSQESTGLTYPKPSGSKKPTKSSFVGPNRKVASVADKASADRSVNPEEPPGMFFRDDANALNATTYAEFLSFFMVGLVGQGRLCWKCERKVTAQSDHVVSREKIRRTLITVAGISKLVHGLVHKHQRDLAASCALRDGCAALLKRELRINHSHPLFSLPKDRPISPATSAPPSSSSESVSAEGSDDGDNDSFGSASTGIHDRSLDGHLDSDGEPIIHTRTAAGIGRL</sequence>
<gene>
    <name evidence="2" type="ORF">CPB83DRAFT_890167</name>
</gene>
<proteinExistence type="predicted"/>
<feature type="compositionally biased region" description="Basic residues" evidence="1">
    <location>
        <begin position="246"/>
        <end position="260"/>
    </location>
</feature>
<accession>A0A9P6JV84</accession>
<comment type="caution">
    <text evidence="2">The sequence shown here is derived from an EMBL/GenBank/DDBJ whole genome shotgun (WGS) entry which is preliminary data.</text>
</comment>
<feature type="region of interest" description="Disordered" evidence="1">
    <location>
        <begin position="445"/>
        <end position="514"/>
    </location>
</feature>
<reference evidence="2" key="1">
    <citation type="submission" date="2020-11" db="EMBL/GenBank/DDBJ databases">
        <authorList>
            <consortium name="DOE Joint Genome Institute"/>
            <person name="Ahrendt S."/>
            <person name="Riley R."/>
            <person name="Andreopoulos W."/>
            <person name="Labutti K."/>
            <person name="Pangilinan J."/>
            <person name="Ruiz-Duenas F.J."/>
            <person name="Barrasa J.M."/>
            <person name="Sanchez-Garcia M."/>
            <person name="Camarero S."/>
            <person name="Miyauchi S."/>
            <person name="Serrano A."/>
            <person name="Linde D."/>
            <person name="Babiker R."/>
            <person name="Drula E."/>
            <person name="Ayuso-Fernandez I."/>
            <person name="Pacheco R."/>
            <person name="Padilla G."/>
            <person name="Ferreira P."/>
            <person name="Barriuso J."/>
            <person name="Kellner H."/>
            <person name="Castanera R."/>
            <person name="Alfaro M."/>
            <person name="Ramirez L."/>
            <person name="Pisabarro A.G."/>
            <person name="Kuo A."/>
            <person name="Tritt A."/>
            <person name="Lipzen A."/>
            <person name="He G."/>
            <person name="Yan M."/>
            <person name="Ng V."/>
            <person name="Cullen D."/>
            <person name="Martin F."/>
            <person name="Rosso M.-N."/>
            <person name="Henrissat B."/>
            <person name="Hibbett D."/>
            <person name="Martinez A.T."/>
            <person name="Grigoriev I.V."/>
        </authorList>
    </citation>
    <scope>NUCLEOTIDE SEQUENCE</scope>
    <source>
        <strain evidence="2">CBS 506.95</strain>
    </source>
</reference>
<feature type="compositionally biased region" description="Low complexity" evidence="1">
    <location>
        <begin position="298"/>
        <end position="310"/>
    </location>
</feature>
<feature type="region of interest" description="Disordered" evidence="1">
    <location>
        <begin position="194"/>
        <end position="338"/>
    </location>
</feature>
<name>A0A9P6JV84_9AGAR</name>
<dbReference type="AlphaFoldDB" id="A0A9P6JV84"/>
<protein>
    <submittedName>
        <fullName evidence="2">Uncharacterized protein</fullName>
    </submittedName>
</protein>
<keyword evidence="3" id="KW-1185">Reference proteome</keyword>
<feature type="compositionally biased region" description="Low complexity" evidence="1">
    <location>
        <begin position="452"/>
        <end position="469"/>
    </location>
</feature>
<evidence type="ECO:0000313" key="3">
    <source>
        <dbReference type="Proteomes" id="UP000807306"/>
    </source>
</evidence>
<dbReference type="Proteomes" id="UP000807306">
    <property type="component" value="Unassembled WGS sequence"/>
</dbReference>
<feature type="compositionally biased region" description="Basic and acidic residues" evidence="1">
    <location>
        <begin position="486"/>
        <end position="503"/>
    </location>
</feature>
<evidence type="ECO:0000256" key="1">
    <source>
        <dbReference type="SAM" id="MobiDB-lite"/>
    </source>
</evidence>